<reference evidence="1 2" key="1">
    <citation type="submission" date="2018-07" db="EMBL/GenBank/DDBJ databases">
        <title>A high quality draft genome assembly of the barn swallow (H. rustica rustica).</title>
        <authorList>
            <person name="Formenti G."/>
            <person name="Chiara M."/>
            <person name="Poveda L."/>
            <person name="Francoijs K.-J."/>
            <person name="Bonisoli-Alquati A."/>
            <person name="Canova L."/>
            <person name="Gianfranceschi L."/>
            <person name="Horner D.S."/>
            <person name="Saino N."/>
        </authorList>
    </citation>
    <scope>NUCLEOTIDE SEQUENCE [LARGE SCALE GENOMIC DNA]</scope>
    <source>
        <strain evidence="1">Chelidonia</strain>
        <tissue evidence="1">Blood</tissue>
    </source>
</reference>
<evidence type="ECO:0000313" key="1">
    <source>
        <dbReference type="EMBL" id="RMC15405.1"/>
    </source>
</evidence>
<sequence length="68" mass="7986">MWRQVVLYFRTHSYHADNCQAKENLQNEDEADIKAAQWIFKGVEQRGEERHSVKVCAEEVQRASINPP</sequence>
<keyword evidence="2" id="KW-1185">Reference proteome</keyword>
<dbReference type="EMBL" id="QRBI01000104">
    <property type="protein sequence ID" value="RMC15405.1"/>
    <property type="molecule type" value="Genomic_DNA"/>
</dbReference>
<gene>
    <name evidence="1" type="ORF">DUI87_07596</name>
</gene>
<dbReference type="AlphaFoldDB" id="A0A3M0KQG6"/>
<proteinExistence type="predicted"/>
<protein>
    <submittedName>
        <fullName evidence="1">Uncharacterized protein</fullName>
    </submittedName>
</protein>
<name>A0A3M0KQG6_HIRRU</name>
<dbReference type="Proteomes" id="UP000269221">
    <property type="component" value="Unassembled WGS sequence"/>
</dbReference>
<accession>A0A3M0KQG6</accession>
<organism evidence="1 2">
    <name type="scientific">Hirundo rustica rustica</name>
    <dbReference type="NCBI Taxonomy" id="333673"/>
    <lineage>
        <taxon>Eukaryota</taxon>
        <taxon>Metazoa</taxon>
        <taxon>Chordata</taxon>
        <taxon>Craniata</taxon>
        <taxon>Vertebrata</taxon>
        <taxon>Euteleostomi</taxon>
        <taxon>Archelosauria</taxon>
        <taxon>Archosauria</taxon>
        <taxon>Dinosauria</taxon>
        <taxon>Saurischia</taxon>
        <taxon>Theropoda</taxon>
        <taxon>Coelurosauria</taxon>
        <taxon>Aves</taxon>
        <taxon>Neognathae</taxon>
        <taxon>Neoaves</taxon>
        <taxon>Telluraves</taxon>
        <taxon>Australaves</taxon>
        <taxon>Passeriformes</taxon>
        <taxon>Sylvioidea</taxon>
        <taxon>Hirundinidae</taxon>
        <taxon>Hirundo</taxon>
    </lineage>
</organism>
<dbReference type="STRING" id="333673.A0A3M0KQG6"/>
<evidence type="ECO:0000313" key="2">
    <source>
        <dbReference type="Proteomes" id="UP000269221"/>
    </source>
</evidence>
<comment type="caution">
    <text evidence="1">The sequence shown here is derived from an EMBL/GenBank/DDBJ whole genome shotgun (WGS) entry which is preliminary data.</text>
</comment>